<keyword evidence="2 6" id="KW-0862">Zinc</keyword>
<organism evidence="7 8">
    <name type="scientific">Caldanaerobius fijiensis DSM 17918</name>
    <dbReference type="NCBI Taxonomy" id="1121256"/>
    <lineage>
        <taxon>Bacteria</taxon>
        <taxon>Bacillati</taxon>
        <taxon>Bacillota</taxon>
        <taxon>Clostridia</taxon>
        <taxon>Thermoanaerobacterales</taxon>
        <taxon>Thermoanaerobacteraceae</taxon>
        <taxon>Caldanaerobius</taxon>
    </lineage>
</organism>
<feature type="binding site" evidence="5">
    <location>
        <begin position="209"/>
        <end position="211"/>
    </location>
    <ligand>
        <name>dihydroxyacetone phosphate</name>
        <dbReference type="ChEBI" id="CHEBI:57642"/>
    </ligand>
</feature>
<dbReference type="GO" id="GO:0030388">
    <property type="term" value="P:fructose 1,6-bisphosphate metabolic process"/>
    <property type="evidence" value="ECO:0007669"/>
    <property type="project" value="InterPro"/>
</dbReference>
<proteinExistence type="predicted"/>
<dbReference type="NCBIfam" id="TIGR01859">
    <property type="entry name" value="fruc_bis_ald"/>
    <property type="match status" value="1"/>
</dbReference>
<dbReference type="Pfam" id="PF01116">
    <property type="entry name" value="F_bP_aldolase"/>
    <property type="match status" value="1"/>
</dbReference>
<dbReference type="AlphaFoldDB" id="A0A1M5CVU6"/>
<dbReference type="NCBIfam" id="NF009374">
    <property type="entry name" value="PRK12737.1"/>
    <property type="match status" value="1"/>
</dbReference>
<protein>
    <submittedName>
        <fullName evidence="7">Tagatose 1,6-diphosphate aldolase GatY/KbaY</fullName>
    </submittedName>
</protein>
<dbReference type="OrthoDB" id="9803995at2"/>
<dbReference type="PANTHER" id="PTHR30304">
    <property type="entry name" value="D-TAGATOSE-1,6-BISPHOSPHATE ALDOLASE"/>
    <property type="match status" value="1"/>
</dbReference>
<reference evidence="7 8" key="1">
    <citation type="submission" date="2016-11" db="EMBL/GenBank/DDBJ databases">
        <authorList>
            <person name="Jaros S."/>
            <person name="Januszkiewicz K."/>
            <person name="Wedrychowicz H."/>
        </authorList>
    </citation>
    <scope>NUCLEOTIDE SEQUENCE [LARGE SCALE GENOMIC DNA]</scope>
    <source>
        <strain evidence="7 8">DSM 17918</strain>
    </source>
</reference>
<accession>A0A1M5CVU6</accession>
<gene>
    <name evidence="7" type="ORF">SAMN02746089_02202</name>
</gene>
<dbReference type="GO" id="GO:0008270">
    <property type="term" value="F:zinc ion binding"/>
    <property type="evidence" value="ECO:0007669"/>
    <property type="project" value="InterPro"/>
</dbReference>
<dbReference type="GO" id="GO:0004332">
    <property type="term" value="F:fructose-bisphosphate aldolase activity"/>
    <property type="evidence" value="ECO:0007669"/>
    <property type="project" value="InterPro"/>
</dbReference>
<dbReference type="InterPro" id="IPR050246">
    <property type="entry name" value="Class_II_FBP_aldolase"/>
</dbReference>
<keyword evidence="3" id="KW-0456">Lyase</keyword>
<evidence type="ECO:0000256" key="2">
    <source>
        <dbReference type="ARBA" id="ARBA00022833"/>
    </source>
</evidence>
<feature type="binding site" evidence="5">
    <location>
        <begin position="230"/>
        <end position="233"/>
    </location>
    <ligand>
        <name>dihydroxyacetone phosphate</name>
        <dbReference type="ChEBI" id="CHEBI:57642"/>
    </ligand>
</feature>
<dbReference type="NCBIfam" id="NF006626">
    <property type="entry name" value="PRK09195.1"/>
    <property type="match status" value="1"/>
</dbReference>
<feature type="active site" description="Proton donor" evidence="4">
    <location>
        <position position="82"/>
    </location>
</feature>
<evidence type="ECO:0000256" key="1">
    <source>
        <dbReference type="ARBA" id="ARBA00022723"/>
    </source>
</evidence>
<evidence type="ECO:0000256" key="4">
    <source>
        <dbReference type="PIRSR" id="PIRSR001359-1"/>
    </source>
</evidence>
<feature type="binding site" evidence="6">
    <location>
        <position position="180"/>
    </location>
    <ligand>
        <name>Zn(2+)</name>
        <dbReference type="ChEBI" id="CHEBI:29105"/>
        <label>1</label>
        <note>catalytic</note>
    </ligand>
</feature>
<comment type="cofactor">
    <cofactor evidence="6">
        <name>Zn(2+)</name>
        <dbReference type="ChEBI" id="CHEBI:29105"/>
    </cofactor>
    <text evidence="6">Binds 2 Zn(2+) ions per subunit. One is catalytic and the other provides a structural contribution.</text>
</comment>
<evidence type="ECO:0000313" key="8">
    <source>
        <dbReference type="Proteomes" id="UP000184088"/>
    </source>
</evidence>
<sequence>MELVSSRKILKDAVKGNYAIAAFNVHNMETLKAVIKGAVEMDTPVIIQTSQSTVKYAGIEYLVALVGTAAKLSSVPVVLHLDHCTDWELAKKCIDAGYTSIMVDGSMLSYEENVALVKKAVEYAHLRDVTVEAELGRVAGVEDDLSVEEEKSLYTDPDLAVDFVEKTGVDSLAIAIGTAHGVYKGEPKLDYERLSAIRRKVDVPLVLHGASCVPDESIIKAVELGINKINIATELKMPFADAIKRVFKEKPQEDDPRKYFTPAMDAVTEVVKHKIGLCSSAGKASLYR</sequence>
<evidence type="ECO:0000256" key="5">
    <source>
        <dbReference type="PIRSR" id="PIRSR001359-2"/>
    </source>
</evidence>
<feature type="binding site" evidence="5">
    <location>
        <position position="181"/>
    </location>
    <ligand>
        <name>dihydroxyacetone phosphate</name>
        <dbReference type="ChEBI" id="CHEBI:57642"/>
    </ligand>
</feature>
<dbReference type="EMBL" id="FQVH01000031">
    <property type="protein sequence ID" value="SHF58833.1"/>
    <property type="molecule type" value="Genomic_DNA"/>
</dbReference>
<dbReference type="RefSeq" id="WP_073345275.1">
    <property type="nucleotide sequence ID" value="NZ_FQVH01000031.1"/>
</dbReference>
<dbReference type="PANTHER" id="PTHR30304:SF0">
    <property type="entry name" value="D-TAGATOSE-1,6-BISPHOSPHATE ALDOLASE SUBUNIT GATY-RELATED"/>
    <property type="match status" value="1"/>
</dbReference>
<feature type="binding site" evidence="6">
    <location>
        <position position="83"/>
    </location>
    <ligand>
        <name>Zn(2+)</name>
        <dbReference type="ChEBI" id="CHEBI:29105"/>
        <label>1</label>
        <note>catalytic</note>
    </ligand>
</feature>
<name>A0A1M5CVU6_9THEO</name>
<dbReference type="Proteomes" id="UP000184088">
    <property type="component" value="Unassembled WGS sequence"/>
</dbReference>
<evidence type="ECO:0000256" key="6">
    <source>
        <dbReference type="PIRSR" id="PIRSR001359-3"/>
    </source>
</evidence>
<dbReference type="Gene3D" id="3.20.20.70">
    <property type="entry name" value="Aldolase class I"/>
    <property type="match status" value="1"/>
</dbReference>
<keyword evidence="8" id="KW-1185">Reference proteome</keyword>
<dbReference type="CDD" id="cd00947">
    <property type="entry name" value="TBP_aldolase_IIB"/>
    <property type="match status" value="1"/>
</dbReference>
<keyword evidence="1 6" id="KW-0479">Metal-binding</keyword>
<dbReference type="SUPFAM" id="SSF51569">
    <property type="entry name" value="Aldolase"/>
    <property type="match status" value="1"/>
</dbReference>
<feature type="binding site" evidence="6">
    <location>
        <position position="208"/>
    </location>
    <ligand>
        <name>Zn(2+)</name>
        <dbReference type="ChEBI" id="CHEBI:29105"/>
        <label>1</label>
        <note>catalytic</note>
    </ligand>
</feature>
<dbReference type="InterPro" id="IPR011289">
    <property type="entry name" value="Fruc_bis_ald_class-2"/>
</dbReference>
<evidence type="ECO:0000313" key="7">
    <source>
        <dbReference type="EMBL" id="SHF58833.1"/>
    </source>
</evidence>
<feature type="binding site" evidence="6">
    <location>
        <position position="134"/>
    </location>
    <ligand>
        <name>Zn(2+)</name>
        <dbReference type="ChEBI" id="CHEBI:29105"/>
        <label>2</label>
    </ligand>
</feature>
<dbReference type="GO" id="GO:0006096">
    <property type="term" value="P:glycolytic process"/>
    <property type="evidence" value="ECO:0007669"/>
    <property type="project" value="InterPro"/>
</dbReference>
<dbReference type="STRING" id="1121256.SAMN02746089_02202"/>
<feature type="binding site" evidence="6">
    <location>
        <position position="104"/>
    </location>
    <ligand>
        <name>Zn(2+)</name>
        <dbReference type="ChEBI" id="CHEBI:29105"/>
        <label>2</label>
    </ligand>
</feature>
<dbReference type="InterPro" id="IPR013785">
    <property type="entry name" value="Aldolase_TIM"/>
</dbReference>
<evidence type="ECO:0000256" key="3">
    <source>
        <dbReference type="ARBA" id="ARBA00023239"/>
    </source>
</evidence>
<dbReference type="PIRSF" id="PIRSF001359">
    <property type="entry name" value="F_bP_aldolase_II"/>
    <property type="match status" value="1"/>
</dbReference>
<dbReference type="InterPro" id="IPR000771">
    <property type="entry name" value="FBA_II"/>
</dbReference>
<dbReference type="NCBIfam" id="TIGR00167">
    <property type="entry name" value="cbbA"/>
    <property type="match status" value="1"/>
</dbReference>